<sequence>MAAIPTLMIMYVVGVLRILRCLYFTSLPFTITVTMLTSSLSHLTSLHLISSHHTRVTTYITAALNLTGFTRKPKPRIDA</sequence>
<keyword evidence="1" id="KW-1133">Transmembrane helix</keyword>
<evidence type="ECO:0000313" key="2">
    <source>
        <dbReference type="EMBL" id="KAG7041537.1"/>
    </source>
</evidence>
<dbReference type="EMBL" id="JAESDN010000015">
    <property type="protein sequence ID" value="KAG7041537.1"/>
    <property type="molecule type" value="Genomic_DNA"/>
</dbReference>
<dbReference type="Proteomes" id="UP000699042">
    <property type="component" value="Unassembled WGS sequence"/>
</dbReference>
<accession>A0A9P7QS32</accession>
<reference evidence="2" key="1">
    <citation type="submission" date="2021-05" db="EMBL/GenBank/DDBJ databases">
        <title>Comparative genomics of three Colletotrichum scovillei strains and genetic complementation revealed genes involved fungal growth and virulence on chili pepper.</title>
        <authorList>
            <person name="Hsieh D.-K."/>
            <person name="Chuang S.-C."/>
            <person name="Chen C.-Y."/>
            <person name="Chao Y.-T."/>
            <person name="Lu M.-Y.J."/>
            <person name="Lee M.-H."/>
            <person name="Shih M.-C."/>
        </authorList>
    </citation>
    <scope>NUCLEOTIDE SEQUENCE</scope>
    <source>
        <strain evidence="2">Coll-153</strain>
    </source>
</reference>
<feature type="non-terminal residue" evidence="2">
    <location>
        <position position="79"/>
    </location>
</feature>
<dbReference type="AlphaFoldDB" id="A0A9P7QS32"/>
<comment type="caution">
    <text evidence="2">The sequence shown here is derived from an EMBL/GenBank/DDBJ whole genome shotgun (WGS) entry which is preliminary data.</text>
</comment>
<gene>
    <name evidence="2" type="ORF">JMJ77_003640</name>
</gene>
<organism evidence="2 3">
    <name type="scientific">Colletotrichum scovillei</name>
    <dbReference type="NCBI Taxonomy" id="1209932"/>
    <lineage>
        <taxon>Eukaryota</taxon>
        <taxon>Fungi</taxon>
        <taxon>Dikarya</taxon>
        <taxon>Ascomycota</taxon>
        <taxon>Pezizomycotina</taxon>
        <taxon>Sordariomycetes</taxon>
        <taxon>Hypocreomycetidae</taxon>
        <taxon>Glomerellales</taxon>
        <taxon>Glomerellaceae</taxon>
        <taxon>Colletotrichum</taxon>
        <taxon>Colletotrichum acutatum species complex</taxon>
    </lineage>
</organism>
<name>A0A9P7QS32_9PEZI</name>
<evidence type="ECO:0000313" key="3">
    <source>
        <dbReference type="Proteomes" id="UP000699042"/>
    </source>
</evidence>
<feature type="transmembrane region" description="Helical" evidence="1">
    <location>
        <begin position="21"/>
        <end position="40"/>
    </location>
</feature>
<evidence type="ECO:0000256" key="1">
    <source>
        <dbReference type="SAM" id="Phobius"/>
    </source>
</evidence>
<keyword evidence="3" id="KW-1185">Reference proteome</keyword>
<keyword evidence="1" id="KW-0472">Membrane</keyword>
<protein>
    <submittedName>
        <fullName evidence="2">Uncharacterized protein</fullName>
    </submittedName>
</protein>
<keyword evidence="1" id="KW-0812">Transmembrane</keyword>
<proteinExistence type="predicted"/>